<protein>
    <submittedName>
        <fullName evidence="2">Uncharacterized protein</fullName>
    </submittedName>
</protein>
<organism evidence="2 3">
    <name type="scientific">Xanthobacter aminoxidans</name>
    <dbReference type="NCBI Taxonomy" id="186280"/>
    <lineage>
        <taxon>Bacteria</taxon>
        <taxon>Pseudomonadati</taxon>
        <taxon>Pseudomonadota</taxon>
        <taxon>Alphaproteobacteria</taxon>
        <taxon>Hyphomicrobiales</taxon>
        <taxon>Xanthobacteraceae</taxon>
        <taxon>Xanthobacter</taxon>
    </lineage>
</organism>
<reference evidence="2 3" key="1">
    <citation type="submission" date="2024-02" db="EMBL/GenBank/DDBJ databases">
        <title>Expansion and revision of Xanthobacter and proposal of Roseixanthobacter gen. nov.</title>
        <authorList>
            <person name="Soltysiak M.P.M."/>
            <person name="Jalihal A."/>
            <person name="Ory A."/>
            <person name="Chrisophersen C."/>
            <person name="Lee A.D."/>
            <person name="Boulton J."/>
            <person name="Springer M."/>
        </authorList>
    </citation>
    <scope>NUCLEOTIDE SEQUENCE [LARGE SCALE GENOMIC DNA]</scope>
    <source>
        <strain evidence="2 3">CB5</strain>
    </source>
</reference>
<name>A0ABW6ZFM2_9HYPH</name>
<keyword evidence="3" id="KW-1185">Reference proteome</keyword>
<feature type="compositionally biased region" description="Polar residues" evidence="1">
    <location>
        <begin position="43"/>
        <end position="59"/>
    </location>
</feature>
<evidence type="ECO:0000313" key="3">
    <source>
        <dbReference type="Proteomes" id="UP001604043"/>
    </source>
</evidence>
<evidence type="ECO:0000256" key="1">
    <source>
        <dbReference type="SAM" id="MobiDB-lite"/>
    </source>
</evidence>
<evidence type="ECO:0000313" key="2">
    <source>
        <dbReference type="EMBL" id="MFG1251923.1"/>
    </source>
</evidence>
<dbReference type="EMBL" id="JBAFUR010000001">
    <property type="protein sequence ID" value="MFG1251923.1"/>
    <property type="molecule type" value="Genomic_DNA"/>
</dbReference>
<accession>A0ABW6ZFM2</accession>
<dbReference type="RefSeq" id="WP_394005612.1">
    <property type="nucleotide sequence ID" value="NZ_JBAFUR010000001.1"/>
</dbReference>
<gene>
    <name evidence="2" type="ORF">V5F30_06900</name>
</gene>
<comment type="caution">
    <text evidence="2">The sequence shown here is derived from an EMBL/GenBank/DDBJ whole genome shotgun (WGS) entry which is preliminary data.</text>
</comment>
<feature type="region of interest" description="Disordered" evidence="1">
    <location>
        <begin position="42"/>
        <end position="86"/>
    </location>
</feature>
<proteinExistence type="predicted"/>
<sequence length="157" mass="17129">MTNRVHIDAPAGVIEIEGEKDFVEGLLAKLFPLIEEVGFGSRPVQNEEAQSVQGETNSNLDDEASEDSGSGTKSKVKRKRSVAPKGHTCADRILSLKEEGFFKSKRGGSDIVIGLAEKGFTHKSNQVAAAGESLFKRGLLQRTKDGSGPFKYYWDRD</sequence>
<dbReference type="Proteomes" id="UP001604043">
    <property type="component" value="Unassembled WGS sequence"/>
</dbReference>